<keyword evidence="4" id="KW-0539">Nucleus</keyword>
<dbReference type="PANTHER" id="PTHR31744">
    <property type="entry name" value="PROTEIN CUP-SHAPED COTYLEDON 2-RELATED"/>
    <property type="match status" value="1"/>
</dbReference>
<reference evidence="7" key="1">
    <citation type="submission" date="2012-05" db="EMBL/GenBank/DDBJ databases">
        <authorList>
            <person name="Krishnakumar V."/>
            <person name="Cheung F."/>
            <person name="Xiao Y."/>
            <person name="Chan A."/>
            <person name="Moskal W.A."/>
            <person name="Town C.D."/>
        </authorList>
    </citation>
    <scope>NUCLEOTIDE SEQUENCE</scope>
</reference>
<dbReference type="Pfam" id="PF02365">
    <property type="entry name" value="NAM"/>
    <property type="match status" value="1"/>
</dbReference>
<keyword evidence="2" id="KW-0238">DNA-binding</keyword>
<keyword evidence="3" id="KW-0804">Transcription</keyword>
<evidence type="ECO:0000256" key="3">
    <source>
        <dbReference type="ARBA" id="ARBA00023163"/>
    </source>
</evidence>
<name>I3S1S9_LOTJA</name>
<evidence type="ECO:0000259" key="6">
    <source>
        <dbReference type="PROSITE" id="PS51005"/>
    </source>
</evidence>
<evidence type="ECO:0000256" key="2">
    <source>
        <dbReference type="ARBA" id="ARBA00023125"/>
    </source>
</evidence>
<dbReference type="GO" id="GO:0003677">
    <property type="term" value="F:DNA binding"/>
    <property type="evidence" value="ECO:0007669"/>
    <property type="project" value="UniProtKB-KW"/>
</dbReference>
<protein>
    <recommendedName>
        <fullName evidence="6">NAC domain-containing protein</fullName>
    </recommendedName>
</protein>
<feature type="region of interest" description="Disordered" evidence="5">
    <location>
        <begin position="1"/>
        <end position="22"/>
    </location>
</feature>
<evidence type="ECO:0000256" key="4">
    <source>
        <dbReference type="ARBA" id="ARBA00023242"/>
    </source>
</evidence>
<sequence length="133" mass="15397">MRSMENTSGQRKEDQKFELPPGFRFHPTDEELISHYLTKKVVDSCFIAMAIAEVDFNKCEPWDLPGLAKTGETEWYYFCLRHRKNPTGLITNRATDAGYWKATGKDKEIITMENALIRNEENTGFLQGKSSKW</sequence>
<dbReference type="SUPFAM" id="SSF101941">
    <property type="entry name" value="NAC domain"/>
    <property type="match status" value="1"/>
</dbReference>
<evidence type="ECO:0000256" key="1">
    <source>
        <dbReference type="ARBA" id="ARBA00023015"/>
    </source>
</evidence>
<dbReference type="InterPro" id="IPR003441">
    <property type="entry name" value="NAC-dom"/>
</dbReference>
<dbReference type="GO" id="GO:0006355">
    <property type="term" value="P:regulation of DNA-templated transcription"/>
    <property type="evidence" value="ECO:0007669"/>
    <property type="project" value="InterPro"/>
</dbReference>
<dbReference type="InterPro" id="IPR036093">
    <property type="entry name" value="NAC_dom_sf"/>
</dbReference>
<dbReference type="PROSITE" id="PS51005">
    <property type="entry name" value="NAC"/>
    <property type="match status" value="1"/>
</dbReference>
<feature type="domain" description="NAC" evidence="6">
    <location>
        <begin position="19"/>
        <end position="133"/>
    </location>
</feature>
<dbReference type="EMBL" id="BT134426">
    <property type="protein sequence ID" value="AFK34221.1"/>
    <property type="molecule type" value="mRNA"/>
</dbReference>
<dbReference type="Gene3D" id="2.170.150.80">
    <property type="entry name" value="NAC domain"/>
    <property type="match status" value="1"/>
</dbReference>
<dbReference type="AlphaFoldDB" id="I3S1S9"/>
<proteinExistence type="evidence at transcript level"/>
<dbReference type="PANTHER" id="PTHR31744:SF219">
    <property type="entry name" value="NAC DOMAIN-CONTAINING PROTEIN 4"/>
    <property type="match status" value="1"/>
</dbReference>
<evidence type="ECO:0000256" key="5">
    <source>
        <dbReference type="SAM" id="MobiDB-lite"/>
    </source>
</evidence>
<keyword evidence="1" id="KW-0805">Transcription regulation</keyword>
<accession>I3S1S9</accession>
<evidence type="ECO:0000313" key="7">
    <source>
        <dbReference type="EMBL" id="AFK34221.1"/>
    </source>
</evidence>
<organism evidence="7">
    <name type="scientific">Lotus japonicus</name>
    <name type="common">Lotus corniculatus var. japonicus</name>
    <dbReference type="NCBI Taxonomy" id="34305"/>
    <lineage>
        <taxon>Eukaryota</taxon>
        <taxon>Viridiplantae</taxon>
        <taxon>Streptophyta</taxon>
        <taxon>Embryophyta</taxon>
        <taxon>Tracheophyta</taxon>
        <taxon>Spermatophyta</taxon>
        <taxon>Magnoliopsida</taxon>
        <taxon>eudicotyledons</taxon>
        <taxon>Gunneridae</taxon>
        <taxon>Pentapetalae</taxon>
        <taxon>rosids</taxon>
        <taxon>fabids</taxon>
        <taxon>Fabales</taxon>
        <taxon>Fabaceae</taxon>
        <taxon>Papilionoideae</taxon>
        <taxon>50 kb inversion clade</taxon>
        <taxon>NPAAA clade</taxon>
        <taxon>Hologalegina</taxon>
        <taxon>robinioid clade</taxon>
        <taxon>Loteae</taxon>
        <taxon>Lotus</taxon>
    </lineage>
</organism>